<protein>
    <submittedName>
        <fullName evidence="2">Uncharacterized protein</fullName>
    </submittedName>
</protein>
<keyword evidence="1" id="KW-0732">Signal</keyword>
<evidence type="ECO:0000313" key="2">
    <source>
        <dbReference type="EMBL" id="MVU78048.1"/>
    </source>
</evidence>
<reference evidence="2 3" key="1">
    <citation type="submission" date="2019-12" db="EMBL/GenBank/DDBJ databases">
        <title>Nocardia sp. nov. ET3-3 isolated from soil.</title>
        <authorList>
            <person name="Kanchanasin P."/>
            <person name="Tanasupawat S."/>
            <person name="Yuki M."/>
            <person name="Kudo T."/>
        </authorList>
    </citation>
    <scope>NUCLEOTIDE SEQUENCE [LARGE SCALE GENOMIC DNA]</scope>
    <source>
        <strain evidence="2 3">ET3-3</strain>
    </source>
</reference>
<organism evidence="2 3">
    <name type="scientific">Nocardia terrae</name>
    <dbReference type="NCBI Taxonomy" id="2675851"/>
    <lineage>
        <taxon>Bacteria</taxon>
        <taxon>Bacillati</taxon>
        <taxon>Actinomycetota</taxon>
        <taxon>Actinomycetes</taxon>
        <taxon>Mycobacteriales</taxon>
        <taxon>Nocardiaceae</taxon>
        <taxon>Nocardia</taxon>
    </lineage>
</organism>
<accession>A0A7K1UW05</accession>
<gene>
    <name evidence="2" type="ORF">GPX89_12425</name>
</gene>
<evidence type="ECO:0000313" key="3">
    <source>
        <dbReference type="Proteomes" id="UP000466794"/>
    </source>
</evidence>
<dbReference type="EMBL" id="WRPP01000002">
    <property type="protein sequence ID" value="MVU78048.1"/>
    <property type="molecule type" value="Genomic_DNA"/>
</dbReference>
<comment type="caution">
    <text evidence="2">The sequence shown here is derived from an EMBL/GenBank/DDBJ whole genome shotgun (WGS) entry which is preliminary data.</text>
</comment>
<keyword evidence="3" id="KW-1185">Reference proteome</keyword>
<proteinExistence type="predicted"/>
<sequence length="197" mass="20982">MAIRHSYKHVQRIAVIGAVQLAIMAGASTVTAHADASPLETWCNLNLGQDKADILAAMGTPNGDQANSVVQLWTEMSPSSTSAEWDTSGAILLAGFDRSNNTVRLTACDANYGVSPIGAPGLAYEPFRNQDSRGSNPFSGPYRGRLGAVRRLLPATRNNQQPSENRRSAACYRPRHAVGSTIGQCGPFGRAPSRSGW</sequence>
<evidence type="ECO:0000256" key="1">
    <source>
        <dbReference type="SAM" id="SignalP"/>
    </source>
</evidence>
<feature type="signal peptide" evidence="1">
    <location>
        <begin position="1"/>
        <end position="32"/>
    </location>
</feature>
<dbReference type="AlphaFoldDB" id="A0A7K1UW05"/>
<feature type="chain" id="PRO_5039680398" evidence="1">
    <location>
        <begin position="33"/>
        <end position="197"/>
    </location>
</feature>
<dbReference type="RefSeq" id="WP_157387621.1">
    <property type="nucleotide sequence ID" value="NZ_WRPP01000002.1"/>
</dbReference>
<dbReference type="Proteomes" id="UP000466794">
    <property type="component" value="Unassembled WGS sequence"/>
</dbReference>
<name>A0A7K1UW05_9NOCA</name>